<gene>
    <name evidence="4" type="ORF">N805_25780</name>
</gene>
<protein>
    <submittedName>
        <fullName evidence="4">Transcriptional regulator</fullName>
    </submittedName>
</protein>
<dbReference type="PROSITE" id="PS52050">
    <property type="entry name" value="WYL"/>
    <property type="match status" value="1"/>
</dbReference>
<dbReference type="InterPro" id="IPR026881">
    <property type="entry name" value="WYL_dom"/>
</dbReference>
<feature type="domain" description="WYL" evidence="1">
    <location>
        <begin position="127"/>
        <end position="192"/>
    </location>
</feature>
<accession>A0AAU8S4W6</accession>
<dbReference type="EMBL" id="CP010979">
    <property type="protein sequence ID" value="AJQ50437.1"/>
    <property type="molecule type" value="Genomic_DNA"/>
</dbReference>
<evidence type="ECO:0000259" key="3">
    <source>
        <dbReference type="Pfam" id="PF26109"/>
    </source>
</evidence>
<dbReference type="PANTHER" id="PTHR34580:SF3">
    <property type="entry name" value="PROTEIN PAFB"/>
    <property type="match status" value="1"/>
</dbReference>
<evidence type="ECO:0000259" key="1">
    <source>
        <dbReference type="Pfam" id="PF13280"/>
    </source>
</evidence>
<dbReference type="AlphaFoldDB" id="A0AAU8S4W6"/>
<dbReference type="PANTHER" id="PTHR34580">
    <property type="match status" value="1"/>
</dbReference>
<dbReference type="InterPro" id="IPR059020">
    <property type="entry name" value="CapW_CTD"/>
</dbReference>
<dbReference type="InterPro" id="IPR051534">
    <property type="entry name" value="CBASS_pafABC_assoc_protein"/>
</dbReference>
<dbReference type="InterPro" id="IPR016634">
    <property type="entry name" value="CapW-like"/>
</dbReference>
<dbReference type="Pfam" id="PF26109">
    <property type="entry name" value="WHD_BrxR"/>
    <property type="match status" value="1"/>
</dbReference>
<name>A0AAU8S4W6_PSEPU</name>
<proteinExistence type="predicted"/>
<feature type="domain" description="DNA-binding transcriptional repressor CapW C-terminal dimerisation" evidence="2">
    <location>
        <begin position="216"/>
        <end position="285"/>
    </location>
</feature>
<feature type="domain" description="DNA-binding transcriptional repressor CapW winged helix-turn-helix" evidence="3">
    <location>
        <begin position="13"/>
        <end position="95"/>
    </location>
</feature>
<reference evidence="4 5" key="1">
    <citation type="submission" date="2015-02" db="EMBL/GenBank/DDBJ databases">
        <title>Complete Genome Sequencing of Pseudomonas putida S13.1.2.</title>
        <authorList>
            <person name="Chong T.M."/>
            <person name="Chan K.G."/>
            <person name="Dessaux Y."/>
        </authorList>
    </citation>
    <scope>NUCLEOTIDE SEQUENCE [LARGE SCALE GENOMIC DNA]</scope>
    <source>
        <strain evidence="4 5">S13.1.2</strain>
    </source>
</reference>
<dbReference type="InterPro" id="IPR059019">
    <property type="entry name" value="WHD_CapW"/>
</dbReference>
<sequence>MKHKQSMDQIRWDLALRYRLIETVVWWEGRLTTNHLMQCFGISRQQASKDINTYITDYASKNLVYDKQIKGYVPTRQFKPLFIDDSASAYLDLLNHNDERAPHIEGLNLAYAHTEVLKVPDRSVRPEVLRPLLKACREKRRLDIEYVSFKTPEVEGRTIAPHTLVYTGIRWHVRAYCEKNREYRDFVLSRFRGEPELLDDQTENGVEHDVEWNTKIDVIFKPDERLTPAQRSIIEVDYAMTDGQLVVKSSQALAKYVVKRFHVNPNLHDARPEAQQLVLANRAELKLWLSLD</sequence>
<dbReference type="Pfam" id="PF26107">
    <property type="entry name" value="BrxR_CTD"/>
    <property type="match status" value="1"/>
</dbReference>
<dbReference type="Proteomes" id="UP000033260">
    <property type="component" value="Chromosome"/>
</dbReference>
<dbReference type="PIRSF" id="PIRSF015558">
    <property type="entry name" value="Txn_reg_DeoR_prd"/>
    <property type="match status" value="1"/>
</dbReference>
<dbReference type="Pfam" id="PF13280">
    <property type="entry name" value="WYL"/>
    <property type="match status" value="1"/>
</dbReference>
<evidence type="ECO:0000313" key="4">
    <source>
        <dbReference type="EMBL" id="AJQ50437.1"/>
    </source>
</evidence>
<evidence type="ECO:0000313" key="5">
    <source>
        <dbReference type="Proteomes" id="UP000033260"/>
    </source>
</evidence>
<evidence type="ECO:0000259" key="2">
    <source>
        <dbReference type="Pfam" id="PF26107"/>
    </source>
</evidence>
<dbReference type="RefSeq" id="WP_026034350.1">
    <property type="nucleotide sequence ID" value="NZ_CP010979.1"/>
</dbReference>
<organism evidence="4 5">
    <name type="scientific">Pseudomonas putida S13.1.2</name>
    <dbReference type="NCBI Taxonomy" id="1384061"/>
    <lineage>
        <taxon>Bacteria</taxon>
        <taxon>Pseudomonadati</taxon>
        <taxon>Pseudomonadota</taxon>
        <taxon>Gammaproteobacteria</taxon>
        <taxon>Pseudomonadales</taxon>
        <taxon>Pseudomonadaceae</taxon>
        <taxon>Pseudomonas</taxon>
    </lineage>
</organism>